<evidence type="ECO:0000313" key="12">
    <source>
        <dbReference type="EMBL" id="ARJ56773.1"/>
    </source>
</evidence>
<evidence type="ECO:0000256" key="1">
    <source>
        <dbReference type="ARBA" id="ARBA00022475"/>
    </source>
</evidence>
<dbReference type="Pfam" id="PF02666">
    <property type="entry name" value="PS_Dcarbxylase"/>
    <property type="match status" value="1"/>
</dbReference>
<keyword evidence="11" id="KW-1133">Transmembrane helix</keyword>
<evidence type="ECO:0000256" key="8">
    <source>
        <dbReference type="ARBA" id="ARBA00023239"/>
    </source>
</evidence>
<name>A0A1W6BXD8_9BACT</name>
<evidence type="ECO:0000256" key="3">
    <source>
        <dbReference type="ARBA" id="ARBA00022793"/>
    </source>
</evidence>
<keyword evidence="10" id="KW-0670">Pyruvate</keyword>
<keyword evidence="11" id="KW-0812">Transmembrane</keyword>
<dbReference type="STRING" id="1121267.CCUN_1180"/>
<organism evidence="12 13">
    <name type="scientific">Campylobacter cuniculorum DSM 23162 = LMG 24588</name>
    <dbReference type="NCBI Taxonomy" id="1121267"/>
    <lineage>
        <taxon>Bacteria</taxon>
        <taxon>Pseudomonadati</taxon>
        <taxon>Campylobacterota</taxon>
        <taxon>Epsilonproteobacteria</taxon>
        <taxon>Campylobacterales</taxon>
        <taxon>Campylobacteraceae</taxon>
        <taxon>Campylobacter</taxon>
    </lineage>
</organism>
<protein>
    <submittedName>
        <fullName evidence="12">Phosphatidylserine decarboxylase-related protein</fullName>
    </submittedName>
</protein>
<sequence>MKKIVAKEGYLSIAFIFILWILVWIFWSFSFILFLLLLIFLFIFRNPNRELVCNDKSAILSPIDGKITKIENCKHKDLGECIELSIKNAFYDCGVLNSPMQMQIEEIRPKHGLFLCNELESSKKMNERIFILALAQGQRIGLRIYAGSLDRKLKLNDISYDVNCGDKIGFLINGSIHLLLPKQSRIHVGLGDYIQSGSLLGYLGKI</sequence>
<dbReference type="GO" id="GO:0008654">
    <property type="term" value="P:phospholipid biosynthetic process"/>
    <property type="evidence" value="ECO:0007669"/>
    <property type="project" value="UniProtKB-KW"/>
</dbReference>
<keyword evidence="4" id="KW-0443">Lipid metabolism</keyword>
<dbReference type="InterPro" id="IPR003817">
    <property type="entry name" value="PS_Dcarbxylase"/>
</dbReference>
<dbReference type="KEGG" id="ccun:CCUN_1180"/>
<dbReference type="GO" id="GO:0004609">
    <property type="term" value="F:phosphatidylserine decarboxylase activity"/>
    <property type="evidence" value="ECO:0007669"/>
    <property type="project" value="InterPro"/>
</dbReference>
<dbReference type="Proteomes" id="UP000192902">
    <property type="component" value="Chromosome"/>
</dbReference>
<keyword evidence="1" id="KW-1003">Cell membrane</keyword>
<dbReference type="AlphaFoldDB" id="A0A1W6BXD8"/>
<reference evidence="12 13" key="1">
    <citation type="submission" date="2017-04" db="EMBL/GenBank/DDBJ databases">
        <title>Complete genome sequence of the Campylobacter cuniculorum type strain LMG24588.</title>
        <authorList>
            <person name="Miller W.G."/>
            <person name="Yee E."/>
            <person name="Revez J."/>
            <person name="Bono J.L."/>
            <person name="Rossi M."/>
        </authorList>
    </citation>
    <scope>NUCLEOTIDE SEQUENCE [LARGE SCALE GENOMIC DNA]</scope>
    <source>
        <strain evidence="12 13">LMG 24588</strain>
    </source>
</reference>
<evidence type="ECO:0000256" key="9">
    <source>
        <dbReference type="ARBA" id="ARBA00023264"/>
    </source>
</evidence>
<dbReference type="OrthoDB" id="5362699at2"/>
<proteinExistence type="predicted"/>
<dbReference type="PANTHER" id="PTHR35809">
    <property type="entry name" value="ARCHAETIDYLSERINE DECARBOXYLASE PROENZYME-RELATED"/>
    <property type="match status" value="1"/>
</dbReference>
<accession>A0A1W6BXD8</accession>
<evidence type="ECO:0000256" key="5">
    <source>
        <dbReference type="ARBA" id="ARBA00023136"/>
    </source>
</evidence>
<keyword evidence="8" id="KW-0456">Lyase</keyword>
<dbReference type="PANTHER" id="PTHR35809:SF1">
    <property type="entry name" value="ARCHAETIDYLSERINE DECARBOXYLASE PROENZYME-RELATED"/>
    <property type="match status" value="1"/>
</dbReference>
<dbReference type="RefSeq" id="WP_027305718.1">
    <property type="nucleotide sequence ID" value="NZ_CP020867.1"/>
</dbReference>
<keyword evidence="3" id="KW-0210">Decarboxylase</keyword>
<evidence type="ECO:0000313" key="13">
    <source>
        <dbReference type="Proteomes" id="UP000192902"/>
    </source>
</evidence>
<evidence type="ECO:0000256" key="11">
    <source>
        <dbReference type="SAM" id="Phobius"/>
    </source>
</evidence>
<evidence type="ECO:0000256" key="10">
    <source>
        <dbReference type="ARBA" id="ARBA00023317"/>
    </source>
</evidence>
<keyword evidence="5 11" id="KW-0472">Membrane</keyword>
<evidence type="ECO:0000256" key="6">
    <source>
        <dbReference type="ARBA" id="ARBA00023145"/>
    </source>
</evidence>
<evidence type="ECO:0000256" key="7">
    <source>
        <dbReference type="ARBA" id="ARBA00023209"/>
    </source>
</evidence>
<dbReference type="InterPro" id="IPR033175">
    <property type="entry name" value="PSD-A"/>
</dbReference>
<keyword evidence="2" id="KW-0444">Lipid biosynthesis</keyword>
<gene>
    <name evidence="12" type="ORF">CCUN_1180</name>
</gene>
<keyword evidence="7" id="KW-0594">Phospholipid biosynthesis</keyword>
<keyword evidence="6" id="KW-0865">Zymogen</keyword>
<evidence type="ECO:0000256" key="4">
    <source>
        <dbReference type="ARBA" id="ARBA00023098"/>
    </source>
</evidence>
<dbReference type="EMBL" id="CP020867">
    <property type="protein sequence ID" value="ARJ56773.1"/>
    <property type="molecule type" value="Genomic_DNA"/>
</dbReference>
<keyword evidence="9" id="KW-1208">Phospholipid metabolism</keyword>
<evidence type="ECO:0000256" key="2">
    <source>
        <dbReference type="ARBA" id="ARBA00022516"/>
    </source>
</evidence>
<feature type="transmembrane region" description="Helical" evidence="11">
    <location>
        <begin position="12"/>
        <end position="44"/>
    </location>
</feature>
<dbReference type="eggNOG" id="COG0688">
    <property type="taxonomic scope" value="Bacteria"/>
</dbReference>